<feature type="region of interest" description="Disordered" evidence="11">
    <location>
        <begin position="900"/>
        <end position="952"/>
    </location>
</feature>
<evidence type="ECO:0000259" key="13">
    <source>
        <dbReference type="PROSITE" id="PS51873"/>
    </source>
</evidence>
<evidence type="ECO:0000256" key="10">
    <source>
        <dbReference type="SAM" id="Coils"/>
    </source>
</evidence>
<dbReference type="InterPro" id="IPR017907">
    <property type="entry name" value="Znf_RING_CS"/>
</dbReference>
<evidence type="ECO:0000256" key="7">
    <source>
        <dbReference type="ARBA" id="ARBA00022786"/>
    </source>
</evidence>
<feature type="coiled-coil region" evidence="10">
    <location>
        <begin position="383"/>
        <end position="469"/>
    </location>
</feature>
<evidence type="ECO:0000256" key="1">
    <source>
        <dbReference type="ARBA" id="ARBA00001798"/>
    </source>
</evidence>
<dbReference type="InterPro" id="IPR013083">
    <property type="entry name" value="Znf_RING/FYVE/PHD"/>
</dbReference>
<feature type="domain" description="RING-type" evidence="13">
    <location>
        <begin position="184"/>
        <end position="390"/>
    </location>
</feature>
<evidence type="ECO:0000313" key="15">
    <source>
        <dbReference type="Proteomes" id="UP000053029"/>
    </source>
</evidence>
<evidence type="ECO:0000313" key="14">
    <source>
        <dbReference type="EMBL" id="KIW75110.1"/>
    </source>
</evidence>
<evidence type="ECO:0000256" key="6">
    <source>
        <dbReference type="ARBA" id="ARBA00022771"/>
    </source>
</evidence>
<dbReference type="CDD" id="cd20335">
    <property type="entry name" value="BRcat_RBR"/>
    <property type="match status" value="1"/>
</dbReference>
<keyword evidence="5" id="KW-0677">Repeat</keyword>
<feature type="region of interest" description="Disordered" evidence="11">
    <location>
        <begin position="88"/>
        <end position="139"/>
    </location>
</feature>
<evidence type="ECO:0000256" key="3">
    <source>
        <dbReference type="ARBA" id="ARBA00022679"/>
    </source>
</evidence>
<dbReference type="GO" id="GO:0008270">
    <property type="term" value="F:zinc ion binding"/>
    <property type="evidence" value="ECO:0007669"/>
    <property type="project" value="UniProtKB-KW"/>
</dbReference>
<feature type="compositionally biased region" description="Low complexity" evidence="11">
    <location>
        <begin position="790"/>
        <end position="805"/>
    </location>
</feature>
<feature type="compositionally biased region" description="Low complexity" evidence="11">
    <location>
        <begin position="730"/>
        <end position="739"/>
    </location>
</feature>
<feature type="region of interest" description="Disordered" evidence="11">
    <location>
        <begin position="998"/>
        <end position="1057"/>
    </location>
</feature>
<keyword evidence="10" id="KW-0175">Coiled coil</keyword>
<feature type="coiled-coil region" evidence="10">
    <location>
        <begin position="573"/>
        <end position="612"/>
    </location>
</feature>
<proteinExistence type="predicted"/>
<feature type="region of interest" description="Disordered" evidence="11">
    <location>
        <begin position="836"/>
        <end position="857"/>
    </location>
</feature>
<dbReference type="GO" id="GO:0061630">
    <property type="term" value="F:ubiquitin protein ligase activity"/>
    <property type="evidence" value="ECO:0007669"/>
    <property type="project" value="UniProtKB-EC"/>
</dbReference>
<organism evidence="14 15">
    <name type="scientific">Fonsecaea pedrosoi CBS 271.37</name>
    <dbReference type="NCBI Taxonomy" id="1442368"/>
    <lineage>
        <taxon>Eukaryota</taxon>
        <taxon>Fungi</taxon>
        <taxon>Dikarya</taxon>
        <taxon>Ascomycota</taxon>
        <taxon>Pezizomycotina</taxon>
        <taxon>Eurotiomycetes</taxon>
        <taxon>Chaetothyriomycetidae</taxon>
        <taxon>Chaetothyriales</taxon>
        <taxon>Herpotrichiellaceae</taxon>
        <taxon>Fonsecaea</taxon>
    </lineage>
</organism>
<dbReference type="SUPFAM" id="SSF57850">
    <property type="entry name" value="RING/U-box"/>
    <property type="match status" value="2"/>
</dbReference>
<dbReference type="GeneID" id="25311371"/>
<comment type="catalytic activity">
    <reaction evidence="1">
        <text>[E2 ubiquitin-conjugating enzyme]-S-ubiquitinyl-L-cysteine + [acceptor protein]-L-lysine = [E2 ubiquitin-conjugating enzyme]-L-cysteine + [acceptor protein]-N(6)-ubiquitinyl-L-lysine.</text>
        <dbReference type="EC" id="2.3.2.31"/>
    </reaction>
</comment>
<feature type="region of interest" description="Disordered" evidence="11">
    <location>
        <begin position="707"/>
        <end position="739"/>
    </location>
</feature>
<dbReference type="Gene3D" id="3.30.40.10">
    <property type="entry name" value="Zinc/RING finger domain, C3HC4 (zinc finger)"/>
    <property type="match status" value="1"/>
</dbReference>
<dbReference type="PROSITE" id="PS00518">
    <property type="entry name" value="ZF_RING_1"/>
    <property type="match status" value="1"/>
</dbReference>
<evidence type="ECO:0000256" key="9">
    <source>
        <dbReference type="PROSITE-ProRule" id="PRU00175"/>
    </source>
</evidence>
<dbReference type="Pfam" id="PF01485">
    <property type="entry name" value="IBR"/>
    <property type="match status" value="2"/>
</dbReference>
<feature type="region of interest" description="Disordered" evidence="11">
    <location>
        <begin position="785"/>
        <end position="818"/>
    </location>
</feature>
<accession>A0A0D2G8K3</accession>
<dbReference type="InterPro" id="IPR001841">
    <property type="entry name" value="Znf_RING"/>
</dbReference>
<feature type="compositionally biased region" description="Polar residues" evidence="11">
    <location>
        <begin position="102"/>
        <end position="113"/>
    </location>
</feature>
<keyword evidence="15" id="KW-1185">Reference proteome</keyword>
<keyword evidence="4" id="KW-0479">Metal-binding</keyword>
<name>A0A0D2G8K3_9EURO</name>
<keyword evidence="3" id="KW-0808">Transferase</keyword>
<dbReference type="OrthoDB" id="9977870at2759"/>
<dbReference type="CDD" id="cd22584">
    <property type="entry name" value="Rcat_RBR_unk"/>
    <property type="match status" value="1"/>
</dbReference>
<dbReference type="InterPro" id="IPR031127">
    <property type="entry name" value="E3_UB_ligase_RBR"/>
</dbReference>
<protein>
    <recommendedName>
        <fullName evidence="2">RBR-type E3 ubiquitin transferase</fullName>
        <ecNumber evidence="2">2.3.2.31</ecNumber>
    </recommendedName>
</protein>
<dbReference type="STRING" id="1442368.A0A0D2G8K3"/>
<evidence type="ECO:0000256" key="11">
    <source>
        <dbReference type="SAM" id="MobiDB-lite"/>
    </source>
</evidence>
<sequence>MSQKFAEASSNEERLPDETWEAFKDVDFNRRPGNDWTVQNIPPELQGVEDDSNLPEKLKQILAWSLSPDLPPPPPSNDRQTVQRTEGFNVRDSVHVQDDYNPRQTIADSNGRSVASEGFDNDDTSESRSTQSERRSERGRLRARYLGGGVLGSTLGLITTLKGKADRESLQASASAKTLSKSATQVECTSCFEEASEHETRKLPCNHSYCKSCLTTLITTALQNESSFPPKCCLTEIPLQTVLLSLDAKHRELYKEKAAEYAIAPQERWYCPNTKCLKWIPPSKLQRIRILNMRCPHCATKICSICRGLAHRDSADCPQDFGLEATMVLAELQGWRRCFKCRTMVERSQGCRHMTCKCGAQFCYSCGAKWRSCACTEADDNNRQEELRRLRDERAEIADAEAAEINRIIAQVEEVERLQAEERRREEQRQQEEWRREEAELARLEEQRLQEEADRRAEEKRMAQELRRILKLSVEETCDKIQSAWNGTLQTQKKTLDNRHLNAEQQYILLRDEARARQQEENNEILAKMESNIAKRTTGVKERHDMEVRTFDTEQQELEDDMFLEIKLHLRGKQDKEARERRLQERFQRQREEKQQEMLSNHQSELDALQMNATMELQGLTLSNESKLARLEHKSRVDFELLLVSVAADRAWFGFLAERRQNMVDENRRLMLEALNADQEPVGLTEETAATVGPHLINVHRKACGIDSSPRLDSAPPQESRQEPWKEVLSPSPASSASPARSLFELAATSQQLLNSLDVSATTPEPNDEKPHLTANTAFAWMTGDNAPESAHSATAPRSPPSRSHGLYRQPRTHAAPTRFAATSDLVPMAMSGALHQRATSAPPSDHAEVPASIPTPLQAGRRRLQAHSEGWDAPEHYVNTRPPTPPVPKVPAIYLDQQSSTRTGMGESSSTSTMQQPRVLGGLVPTNTTNKDSRHSGHRRQVSSSSSSTSASSSLLAASMAATSRSSSSSPSTRATSIRSSGDSLFLHSLITSTTNAATAAGRPTTSSLSPVSPISPSGENDRATKQKPSTRSISSSRHGPGPRRRPARSVWSILS</sequence>
<keyword evidence="6 9" id="KW-0863">Zinc-finger</keyword>
<dbReference type="EC" id="2.3.2.31" evidence="2"/>
<gene>
    <name evidence="14" type="ORF">Z517_11881</name>
</gene>
<evidence type="ECO:0000256" key="5">
    <source>
        <dbReference type="ARBA" id="ARBA00022737"/>
    </source>
</evidence>
<dbReference type="InterPro" id="IPR002867">
    <property type="entry name" value="IBR_dom"/>
</dbReference>
<dbReference type="AlphaFoldDB" id="A0A0D2G8K3"/>
<feature type="domain" description="RING-type" evidence="12">
    <location>
        <begin position="188"/>
        <end position="232"/>
    </location>
</feature>
<evidence type="ECO:0000256" key="2">
    <source>
        <dbReference type="ARBA" id="ARBA00012251"/>
    </source>
</evidence>
<feature type="compositionally biased region" description="Low complexity" evidence="11">
    <location>
        <begin position="943"/>
        <end position="952"/>
    </location>
</feature>
<evidence type="ECO:0000256" key="8">
    <source>
        <dbReference type="ARBA" id="ARBA00022833"/>
    </source>
</evidence>
<dbReference type="Gene3D" id="1.20.120.1750">
    <property type="match status" value="1"/>
</dbReference>
<dbReference type="RefSeq" id="XP_013278918.1">
    <property type="nucleotide sequence ID" value="XM_013423464.1"/>
</dbReference>
<feature type="compositionally biased region" description="Low complexity" evidence="11">
    <location>
        <begin position="900"/>
        <end position="915"/>
    </location>
</feature>
<dbReference type="HOGENOM" id="CLU_010209_0_0_1"/>
<dbReference type="EMBL" id="KN846976">
    <property type="protein sequence ID" value="KIW75110.1"/>
    <property type="molecule type" value="Genomic_DNA"/>
</dbReference>
<dbReference type="PROSITE" id="PS50089">
    <property type="entry name" value="ZF_RING_2"/>
    <property type="match status" value="1"/>
</dbReference>
<dbReference type="InterPro" id="IPR044066">
    <property type="entry name" value="TRIAD_supradom"/>
</dbReference>
<feature type="compositionally biased region" description="Low complexity" evidence="11">
    <location>
        <begin position="1005"/>
        <end position="1019"/>
    </location>
</feature>
<feature type="compositionally biased region" description="Basic and acidic residues" evidence="11">
    <location>
        <begin position="92"/>
        <end position="101"/>
    </location>
</feature>
<dbReference type="VEuPathDB" id="FungiDB:Z517_11881"/>
<evidence type="ECO:0000256" key="4">
    <source>
        <dbReference type="ARBA" id="ARBA00022723"/>
    </source>
</evidence>
<keyword evidence="8" id="KW-0862">Zinc</keyword>
<feature type="region of interest" description="Disordered" evidence="11">
    <location>
        <begin position="29"/>
        <end position="54"/>
    </location>
</feature>
<dbReference type="Proteomes" id="UP000053029">
    <property type="component" value="Unassembled WGS sequence"/>
</dbReference>
<keyword evidence="7" id="KW-0833">Ubl conjugation pathway</keyword>
<dbReference type="PANTHER" id="PTHR11685">
    <property type="entry name" value="RBR FAMILY RING FINGER AND IBR DOMAIN-CONTAINING"/>
    <property type="match status" value="1"/>
</dbReference>
<dbReference type="GO" id="GO:0016567">
    <property type="term" value="P:protein ubiquitination"/>
    <property type="evidence" value="ECO:0007669"/>
    <property type="project" value="InterPro"/>
</dbReference>
<evidence type="ECO:0000259" key="12">
    <source>
        <dbReference type="PROSITE" id="PS50089"/>
    </source>
</evidence>
<dbReference type="PROSITE" id="PS51873">
    <property type="entry name" value="TRIAD"/>
    <property type="match status" value="1"/>
</dbReference>
<reference evidence="14 15" key="1">
    <citation type="submission" date="2015-01" db="EMBL/GenBank/DDBJ databases">
        <title>The Genome Sequence of Fonsecaea pedrosoi CBS 271.37.</title>
        <authorList>
            <consortium name="The Broad Institute Genomics Platform"/>
            <person name="Cuomo C."/>
            <person name="de Hoog S."/>
            <person name="Gorbushina A."/>
            <person name="Stielow B."/>
            <person name="Teixiera M."/>
            <person name="Abouelleil A."/>
            <person name="Chapman S.B."/>
            <person name="Priest M."/>
            <person name="Young S.K."/>
            <person name="Wortman J."/>
            <person name="Nusbaum C."/>
            <person name="Birren B."/>
        </authorList>
    </citation>
    <scope>NUCLEOTIDE SEQUENCE [LARGE SCALE GENOMIC DNA]</scope>
    <source>
        <strain evidence="14 15">CBS 271.37</strain>
    </source>
</reference>